<keyword evidence="2" id="KW-1185">Reference proteome</keyword>
<gene>
    <name evidence="1" type="ORF">JV46_25560</name>
</gene>
<reference evidence="1 2" key="1">
    <citation type="journal article" date="2014" name="BMC Genomics">
        <title>The genome of the intracellular bacterium of the coastal bivalve, Solemya velum: a blueprint for thriving in and out of symbiosis.</title>
        <authorList>
            <person name="Dmytrenko O."/>
            <person name="Russell S.L."/>
            <person name="Loo W.T."/>
            <person name="Fontanez K.M."/>
            <person name="Liao L."/>
            <person name="Roeselers G."/>
            <person name="Sharma R."/>
            <person name="Stewart F.J."/>
            <person name="Newton I.L."/>
            <person name="Woyke T."/>
            <person name="Wu D."/>
            <person name="Lang J.M."/>
            <person name="Eisen J.A."/>
            <person name="Cavanaugh C.M."/>
        </authorList>
    </citation>
    <scope>NUCLEOTIDE SEQUENCE [LARGE SCALE GENOMIC DNA]</scope>
    <source>
        <strain evidence="1 2">WH</strain>
    </source>
</reference>
<evidence type="ECO:0000313" key="1">
    <source>
        <dbReference type="EMBL" id="KHF24526.1"/>
    </source>
</evidence>
<dbReference type="Proteomes" id="UP000030856">
    <property type="component" value="Unassembled WGS sequence"/>
</dbReference>
<dbReference type="EMBL" id="JRAA01000003">
    <property type="protein sequence ID" value="KHF24526.1"/>
    <property type="molecule type" value="Genomic_DNA"/>
</dbReference>
<dbReference type="AlphaFoldDB" id="A0A0B0HAR4"/>
<name>A0A0B0HAR4_SOVGS</name>
<sequence>MLGFVRHFMGFEILGDGENVNISQHTHGVRSLPRPLRADFALPSNVCFLGVEGSMLRFVKHLMGFVFFCTSSELISPSLPLSSGQLKAHHDIGNDRYYRESSVCTDGLLWFWRRRLNRRIQVDNQANLAQDRDNPLNPISRRFAHIL</sequence>
<accession>A0A0B0HAR4</accession>
<organism evidence="1 2">
    <name type="scientific">Solemya velum gill symbiont</name>
    <dbReference type="NCBI Taxonomy" id="2340"/>
    <lineage>
        <taxon>Bacteria</taxon>
        <taxon>Pseudomonadati</taxon>
        <taxon>Pseudomonadota</taxon>
        <taxon>Gammaproteobacteria</taxon>
        <taxon>sulfur-oxidizing symbionts</taxon>
    </lineage>
</organism>
<comment type="caution">
    <text evidence="1">The sequence shown here is derived from an EMBL/GenBank/DDBJ whole genome shotgun (WGS) entry which is preliminary data.</text>
</comment>
<protein>
    <submittedName>
        <fullName evidence="1">Uncharacterized protein</fullName>
    </submittedName>
</protein>
<evidence type="ECO:0000313" key="2">
    <source>
        <dbReference type="Proteomes" id="UP000030856"/>
    </source>
</evidence>
<proteinExistence type="predicted"/>